<gene>
    <name evidence="9" type="ORF">Aca07nite_29140</name>
</gene>
<dbReference type="InterPro" id="IPR006311">
    <property type="entry name" value="TAT_signal"/>
</dbReference>
<evidence type="ECO:0000256" key="4">
    <source>
        <dbReference type="ARBA" id="ARBA00022825"/>
    </source>
</evidence>
<name>A0ABQ3WHB6_9ACTN</name>
<comment type="caution">
    <text evidence="9">The sequence shown here is derived from an EMBL/GenBank/DDBJ whole genome shotgun (WGS) entry which is preliminary data.</text>
</comment>
<evidence type="ECO:0008006" key="10">
    <source>
        <dbReference type="Google" id="ProtNLM"/>
    </source>
</evidence>
<feature type="active site" description="Charge relay system" evidence="5">
    <location>
        <position position="158"/>
    </location>
</feature>
<feature type="active site" description="Charge relay system" evidence="5">
    <location>
        <position position="190"/>
    </location>
</feature>
<evidence type="ECO:0000256" key="1">
    <source>
        <dbReference type="ARBA" id="ARBA00011073"/>
    </source>
</evidence>
<dbReference type="Pfam" id="PF17957">
    <property type="entry name" value="Big_7"/>
    <property type="match status" value="1"/>
</dbReference>
<protein>
    <recommendedName>
        <fullName evidence="10">Serine protease, subtilisin family</fullName>
    </recommendedName>
</protein>
<dbReference type="PRINTS" id="PR00723">
    <property type="entry name" value="SUBTILISIN"/>
</dbReference>
<accession>A0ABQ3WHB6</accession>
<evidence type="ECO:0000256" key="2">
    <source>
        <dbReference type="ARBA" id="ARBA00022670"/>
    </source>
</evidence>
<dbReference type="EMBL" id="BOMF01000056">
    <property type="protein sequence ID" value="GID45639.1"/>
    <property type="molecule type" value="Genomic_DNA"/>
</dbReference>
<evidence type="ECO:0000259" key="8">
    <source>
        <dbReference type="Pfam" id="PF12245"/>
    </source>
</evidence>
<dbReference type="Pfam" id="PF12245">
    <property type="entry name" value="Big_3_2"/>
    <property type="match status" value="1"/>
</dbReference>
<dbReference type="PROSITE" id="PS00137">
    <property type="entry name" value="SUBTILASE_HIS"/>
    <property type="match status" value="1"/>
</dbReference>
<feature type="signal peptide" evidence="6">
    <location>
        <begin position="1"/>
        <end position="29"/>
    </location>
</feature>
<evidence type="ECO:0000256" key="3">
    <source>
        <dbReference type="ARBA" id="ARBA00022801"/>
    </source>
</evidence>
<dbReference type="SUPFAM" id="SSF52743">
    <property type="entry name" value="Subtilisin-like"/>
    <property type="match status" value="1"/>
</dbReference>
<dbReference type="InterPro" id="IPR023828">
    <property type="entry name" value="Peptidase_S8_Ser-AS"/>
</dbReference>
<dbReference type="Gene3D" id="3.40.50.200">
    <property type="entry name" value="Peptidase S8/S53 domain"/>
    <property type="match status" value="1"/>
</dbReference>
<dbReference type="InterPro" id="IPR022038">
    <property type="entry name" value="Ig-like_bact"/>
</dbReference>
<feature type="active site" description="Charge relay system" evidence="5">
    <location>
        <position position="371"/>
    </location>
</feature>
<dbReference type="InterPro" id="IPR013783">
    <property type="entry name" value="Ig-like_fold"/>
</dbReference>
<keyword evidence="3 5" id="KW-0378">Hydrolase</keyword>
<dbReference type="InterPro" id="IPR036852">
    <property type="entry name" value="Peptidase_S8/S53_dom_sf"/>
</dbReference>
<keyword evidence="4 5" id="KW-0720">Serine protease</keyword>
<proteinExistence type="inferred from homology"/>
<evidence type="ECO:0000256" key="6">
    <source>
        <dbReference type="SAM" id="SignalP"/>
    </source>
</evidence>
<feature type="domain" description="Peptidase S8/S53" evidence="7">
    <location>
        <begin position="149"/>
        <end position="404"/>
    </location>
</feature>
<reference evidence="9" key="1">
    <citation type="submission" date="2021-01" db="EMBL/GenBank/DDBJ databases">
        <title>Whole genome shotgun sequence of Actinoplanes capillaceus NBRC 16408.</title>
        <authorList>
            <person name="Komaki H."/>
            <person name="Tamura T."/>
        </authorList>
    </citation>
    <scope>NUCLEOTIDE SEQUENCE [LARGE SCALE GENOMIC DNA]</scope>
    <source>
        <strain evidence="9">NBRC 16408</strain>
    </source>
</reference>
<sequence length="610" mass="63506">MKSTHRRVVVGLAAAALLAGASFAPTANASVTGSSRELPVRLVVGLRAGVAADVDLPSLSRLGLAGADAKGSMARSLLGEIRAKAIEVPKAQAVAVTAALKLDPNVSYVQVDPMAKKLDVAPNDPYFTAGRQPELGQLRVPTAWDTTTGAEVTVAVLDTGVAATGDLTGKVLSGYDFVNRDGNASDDEGHGTIVSSLIAATPNNGAGIAGVCAKCKILPVKVLNSQGSGSYSQIAQGIIYAVKQGAKIINMSLGGSQSSAVLKDAVAWANAQGVLVVAAAGNDGSSAYSYPAAYADVLAVGGTNTRNTSNPGERVEFSNWGSWVDVSAPGITAAMQRNGTYCWDDRSSCWLTIRDSSGNLIYDDYEIQGTSFSSPLVAGVAALVKSKNPSYNGWGLWRAVTSSARPNGGWNQYGMVDAAAALTKATDTKAPTGTGTSPAQNAKVRGNVAITPLGLKDDWSGIRAVALYVDGKWHSWDYIAPFAPVLQTAGRNGAIKAQLRVYDKAGNSTWLPARTVIADNVLPTVSITKAPANKAKVKGTVKVYVKAADKSGISKVQLLVNGKVVATDTAAGYKLTFKVASQKKTMKVRVRAYDKAGNVRYTTIRTYYRA</sequence>
<feature type="domain" description="Ig-like" evidence="8">
    <location>
        <begin position="494"/>
        <end position="520"/>
    </location>
</feature>
<dbReference type="InterPro" id="IPR015500">
    <property type="entry name" value="Peptidase_S8_subtilisin-rel"/>
</dbReference>
<dbReference type="Gene3D" id="2.60.40.10">
    <property type="entry name" value="Immunoglobulins"/>
    <property type="match status" value="2"/>
</dbReference>
<keyword evidence="6" id="KW-0732">Signal</keyword>
<comment type="similarity">
    <text evidence="1 5">Belongs to the peptidase S8 family.</text>
</comment>
<dbReference type="PROSITE" id="PS51892">
    <property type="entry name" value="SUBTILASE"/>
    <property type="match status" value="1"/>
</dbReference>
<organism evidence="9">
    <name type="scientific">Actinoplanes campanulatus</name>
    <dbReference type="NCBI Taxonomy" id="113559"/>
    <lineage>
        <taxon>Bacteria</taxon>
        <taxon>Bacillati</taxon>
        <taxon>Actinomycetota</taxon>
        <taxon>Actinomycetes</taxon>
        <taxon>Micromonosporales</taxon>
        <taxon>Micromonosporaceae</taxon>
        <taxon>Actinoplanes</taxon>
    </lineage>
</organism>
<evidence type="ECO:0000256" key="5">
    <source>
        <dbReference type="PROSITE-ProRule" id="PRU01240"/>
    </source>
</evidence>
<dbReference type="PANTHER" id="PTHR43806:SF11">
    <property type="entry name" value="CEREVISIN-RELATED"/>
    <property type="match status" value="1"/>
</dbReference>
<dbReference type="InterPro" id="IPR000209">
    <property type="entry name" value="Peptidase_S8/S53_dom"/>
</dbReference>
<feature type="chain" id="PRO_5046262815" description="Serine protease, subtilisin family" evidence="6">
    <location>
        <begin position="30"/>
        <end position="610"/>
    </location>
</feature>
<evidence type="ECO:0000259" key="7">
    <source>
        <dbReference type="Pfam" id="PF00082"/>
    </source>
</evidence>
<dbReference type="Pfam" id="PF00082">
    <property type="entry name" value="Peptidase_S8"/>
    <property type="match status" value="1"/>
</dbReference>
<dbReference type="InterPro" id="IPR022398">
    <property type="entry name" value="Peptidase_S8_His-AS"/>
</dbReference>
<dbReference type="InterPro" id="IPR050131">
    <property type="entry name" value="Peptidase_S8_subtilisin-like"/>
</dbReference>
<dbReference type="RefSeq" id="WP_204296087.1">
    <property type="nucleotide sequence ID" value="NZ_BAAAGQ010000012.1"/>
</dbReference>
<keyword evidence="2 5" id="KW-0645">Protease</keyword>
<dbReference type="PANTHER" id="PTHR43806">
    <property type="entry name" value="PEPTIDASE S8"/>
    <property type="match status" value="1"/>
</dbReference>
<evidence type="ECO:0000313" key="9">
    <source>
        <dbReference type="EMBL" id="GID45639.1"/>
    </source>
</evidence>
<dbReference type="PROSITE" id="PS00138">
    <property type="entry name" value="SUBTILASE_SER"/>
    <property type="match status" value="1"/>
</dbReference>
<dbReference type="PROSITE" id="PS51318">
    <property type="entry name" value="TAT"/>
    <property type="match status" value="1"/>
</dbReference>